<dbReference type="GO" id="GO:0004356">
    <property type="term" value="F:glutamine synthetase activity"/>
    <property type="evidence" value="ECO:0007669"/>
    <property type="project" value="InterPro"/>
</dbReference>
<dbReference type="SUPFAM" id="SSF55931">
    <property type="entry name" value="Glutamine synthetase/guanido kinase"/>
    <property type="match status" value="1"/>
</dbReference>
<evidence type="ECO:0000256" key="7">
    <source>
        <dbReference type="ARBA" id="ARBA00039404"/>
    </source>
</evidence>
<sequence length="474" mass="52421">MDSYTACELENKLKKLKKCFTVDDLVKLCIDDDIKLISLLHVGEDAEIKTLDFVPRDTKHLRAVLSGGERCDGSSIFHSSGISADKSDIVLRPEPSTAFMDPFAEKDEPALCVFCQHYGADGLELPQSPVTIIHRAFNTLFAQTGIQLFAHAEIEYFLGRDPQRDDINTNEDRSYHASYPQVFGQKLRRDACRILAKIGVSVKYAHSECAFIPSTPEDPLVWEQHEVELALEPLPQAALSAILTQWVLKCLAARAGMRYDGKPINKPGHPGSGLHVHMSPYHPNDFGGQHLMIRNEDDKLHPAAIRLIAGLTQLGGALMAFGNREASSFIRLHQAHEAPSIVNWGDRNRKALIRLPLVAKTINGDLVAPPTIEFRLGDGSAHPYLLMAGLAQAMLYGYSLSVQEAEQLVRDTDANSSTSTNGHAAAAPVPKDFNQVATELERFKHAFAASDVFPKPMLDSLVKHYRAKFNNDKK</sequence>
<dbReference type="GO" id="GO:0006542">
    <property type="term" value="P:glutamine biosynthetic process"/>
    <property type="evidence" value="ECO:0007669"/>
    <property type="project" value="InterPro"/>
</dbReference>
<dbReference type="Pfam" id="PF03951">
    <property type="entry name" value="Gln-synt_N"/>
    <property type="match status" value="1"/>
</dbReference>
<evidence type="ECO:0000259" key="12">
    <source>
        <dbReference type="PROSITE" id="PS51987"/>
    </source>
</evidence>
<dbReference type="InterPro" id="IPR008147">
    <property type="entry name" value="Gln_synt_N"/>
</dbReference>
<comment type="function">
    <text evidence="5">May act as a component of the cytoskeleton or as a chaperone for the reorganization of intermediate filament proteins during terminal differentiation in the lens. Does not seem to have enzymatic activity.</text>
</comment>
<evidence type="ECO:0000256" key="4">
    <source>
        <dbReference type="ARBA" id="ARBA00030668"/>
    </source>
</evidence>
<evidence type="ECO:0000256" key="1">
    <source>
        <dbReference type="ARBA" id="ARBA00004496"/>
    </source>
</evidence>
<dbReference type="InterPro" id="IPR036651">
    <property type="entry name" value="Gln_synt_N_sf"/>
</dbReference>
<dbReference type="InterPro" id="IPR027303">
    <property type="entry name" value="Gln_synth_gly_rich_site"/>
</dbReference>
<feature type="region of interest" description="Disordered" evidence="11">
    <location>
        <begin position="411"/>
        <end position="430"/>
    </location>
</feature>
<evidence type="ECO:0000256" key="11">
    <source>
        <dbReference type="SAM" id="MobiDB-lite"/>
    </source>
</evidence>
<dbReference type="AlphaFoldDB" id="A0A7S3NPW6"/>
<dbReference type="PANTHER" id="PTHR43407">
    <property type="entry name" value="GLUTAMINE SYNTHETASE"/>
    <property type="match status" value="1"/>
</dbReference>
<dbReference type="PANTHER" id="PTHR43407:SF1">
    <property type="entry name" value="LENGSIN"/>
    <property type="match status" value="1"/>
</dbReference>
<gene>
    <name evidence="13" type="ORF">ALAG00032_LOCUS12324</name>
</gene>
<evidence type="ECO:0000256" key="5">
    <source>
        <dbReference type="ARBA" id="ARBA00037583"/>
    </source>
</evidence>
<organism evidence="13">
    <name type="scientific">Aureoumbra lagunensis</name>
    <dbReference type="NCBI Taxonomy" id="44058"/>
    <lineage>
        <taxon>Eukaryota</taxon>
        <taxon>Sar</taxon>
        <taxon>Stramenopiles</taxon>
        <taxon>Ochrophyta</taxon>
        <taxon>Pelagophyceae</taxon>
        <taxon>Pelagomonadales</taxon>
        <taxon>Aureoumbra</taxon>
    </lineage>
</organism>
<dbReference type="PROSITE" id="PS51987">
    <property type="entry name" value="GS_CATALYTIC"/>
    <property type="match status" value="1"/>
</dbReference>
<dbReference type="InterPro" id="IPR008146">
    <property type="entry name" value="Gln_synth_cat_dom"/>
</dbReference>
<evidence type="ECO:0000256" key="2">
    <source>
        <dbReference type="ARBA" id="ARBA00009897"/>
    </source>
</evidence>
<dbReference type="GO" id="GO:0005737">
    <property type="term" value="C:cytoplasm"/>
    <property type="evidence" value="ECO:0007669"/>
    <property type="project" value="UniProtKB-SubCell"/>
</dbReference>
<dbReference type="GO" id="GO:0016020">
    <property type="term" value="C:membrane"/>
    <property type="evidence" value="ECO:0007669"/>
    <property type="project" value="TreeGrafter"/>
</dbReference>
<dbReference type="EMBL" id="HBIJ01018701">
    <property type="protein sequence ID" value="CAE0371542.1"/>
    <property type="molecule type" value="Transcribed_RNA"/>
</dbReference>
<dbReference type="SUPFAM" id="SSF54368">
    <property type="entry name" value="Glutamine synthetase, N-terminal domain"/>
    <property type="match status" value="1"/>
</dbReference>
<evidence type="ECO:0000256" key="3">
    <source>
        <dbReference type="ARBA" id="ARBA00022490"/>
    </source>
</evidence>
<dbReference type="GO" id="GO:0019740">
    <property type="term" value="P:nitrogen utilization"/>
    <property type="evidence" value="ECO:0007669"/>
    <property type="project" value="TreeGrafter"/>
</dbReference>
<feature type="domain" description="GS catalytic" evidence="12">
    <location>
        <begin position="129"/>
        <end position="474"/>
    </location>
</feature>
<dbReference type="Pfam" id="PF00120">
    <property type="entry name" value="Gln-synt_C"/>
    <property type="match status" value="1"/>
</dbReference>
<protein>
    <recommendedName>
        <fullName evidence="7">Lengsin</fullName>
    </recommendedName>
    <alternativeName>
        <fullName evidence="4">Glutamate--ammonia ligase</fullName>
    </alternativeName>
    <alternativeName>
        <fullName evidence="8">Glutamate-ammonia ligase domain-containing protein 1</fullName>
    </alternativeName>
</protein>
<dbReference type="InterPro" id="IPR014746">
    <property type="entry name" value="Gln_synth/guanido_kin_cat_dom"/>
</dbReference>
<comment type="subunit">
    <text evidence="6">Dodecamer. Interacts with BFSP2 and VIM.</text>
</comment>
<dbReference type="SMART" id="SM01230">
    <property type="entry name" value="Gln-synt_C"/>
    <property type="match status" value="1"/>
</dbReference>
<evidence type="ECO:0000256" key="10">
    <source>
        <dbReference type="RuleBase" id="RU000384"/>
    </source>
</evidence>
<evidence type="ECO:0000313" key="13">
    <source>
        <dbReference type="EMBL" id="CAE0371542.1"/>
    </source>
</evidence>
<evidence type="ECO:0000256" key="8">
    <source>
        <dbReference type="ARBA" id="ARBA00042675"/>
    </source>
</evidence>
<evidence type="ECO:0000256" key="9">
    <source>
        <dbReference type="PROSITE-ProRule" id="PRU01331"/>
    </source>
</evidence>
<dbReference type="Gene3D" id="3.10.20.70">
    <property type="entry name" value="Glutamine synthetase, N-terminal domain"/>
    <property type="match status" value="1"/>
</dbReference>
<dbReference type="PROSITE" id="PS00181">
    <property type="entry name" value="GLNA_ATP"/>
    <property type="match status" value="1"/>
</dbReference>
<name>A0A7S3NPW6_9STRA</name>
<reference evidence="13" key="1">
    <citation type="submission" date="2021-01" db="EMBL/GenBank/DDBJ databases">
        <authorList>
            <person name="Corre E."/>
            <person name="Pelletier E."/>
            <person name="Niang G."/>
            <person name="Scheremetjew M."/>
            <person name="Finn R."/>
            <person name="Kale V."/>
            <person name="Holt S."/>
            <person name="Cochrane G."/>
            <person name="Meng A."/>
            <person name="Brown T."/>
            <person name="Cohen L."/>
        </authorList>
    </citation>
    <scope>NUCLEOTIDE SEQUENCE</scope>
    <source>
        <strain evidence="13">CCMP1510</strain>
    </source>
</reference>
<keyword evidence="3" id="KW-0963">Cytoplasm</keyword>
<proteinExistence type="inferred from homology"/>
<dbReference type="Gene3D" id="3.30.590.10">
    <property type="entry name" value="Glutamine synthetase/guanido kinase, catalytic domain"/>
    <property type="match status" value="1"/>
</dbReference>
<comment type="similarity">
    <text evidence="2 9 10">Belongs to the glutamine synthetase family.</text>
</comment>
<evidence type="ECO:0000256" key="6">
    <source>
        <dbReference type="ARBA" id="ARBA00038790"/>
    </source>
</evidence>
<comment type="subcellular location">
    <subcellularLocation>
        <location evidence="1">Cytoplasm</location>
    </subcellularLocation>
</comment>
<accession>A0A7S3NPW6</accession>